<dbReference type="EMBL" id="MWQY01000001">
    <property type="protein sequence ID" value="ORC38402.1"/>
    <property type="molecule type" value="Genomic_DNA"/>
</dbReference>
<evidence type="ECO:0000313" key="2">
    <source>
        <dbReference type="Proteomes" id="UP000192343"/>
    </source>
</evidence>
<accession>A0A1Y1S349</accession>
<keyword evidence="2" id="KW-1185">Reference proteome</keyword>
<organism evidence="1 2">
    <name type="scientific">Marispirochaeta aestuarii</name>
    <dbReference type="NCBI Taxonomy" id="1963862"/>
    <lineage>
        <taxon>Bacteria</taxon>
        <taxon>Pseudomonadati</taxon>
        <taxon>Spirochaetota</taxon>
        <taxon>Spirochaetia</taxon>
        <taxon>Spirochaetales</taxon>
        <taxon>Spirochaetaceae</taxon>
        <taxon>Marispirochaeta</taxon>
    </lineage>
</organism>
<protein>
    <submittedName>
        <fullName evidence="1">Uncharacterized protein</fullName>
    </submittedName>
</protein>
<dbReference type="STRING" id="1963862.B4O97_01195"/>
<name>A0A1Y1S349_9SPIO</name>
<sequence>MHKSVIPVLVLAFLVLPLTGQTTGEVLDQKIETIGTARGADSQEIAAAQGLLRNSVPAGALDGGWKVVSPFDSIHVRPLSLKAAGTQISLVMTPEQAEYVDTSGPRGLGASLRTYAFFLGRGLTGTLKAHLERYVGPVQIVYSGAVPQRGFAVVPSLSGFEYKFVMADIVLQTIRVDLDLTVDLYMDGKQIASEVFSLDRYKGEKSFVAVNSGPVAENMVLIMSELVSRSLPFIHGAVLEYGGPPPVKIDMDLVIAASTSWEFYESLKDELSREERGLVHYFLSIDRAYMDSNTDRQAELLSKLNSYVKRSNIEASAREELVEEMRYRYRLREDQQARQNKIDDEFYNFAGEYTETVIDVAEIVPDATKALLLVVGYSNPATASVLAAGSVALATMEGVEKGARFVGAASAEYLHGSGDPVQSLYAGTKASVLDIVGGKAGDALGTAVISRVAAREAAEMSSKAAARGYGDDFARYAAARVYGSRMGRSLEPGKKAAGILTGKGAAYSEEIMEKYTGLNYQVVTNSFLGERPETTELPGNASRIAGGKQ</sequence>
<reference evidence="1 2" key="1">
    <citation type="submission" date="2017-03" db="EMBL/GenBank/DDBJ databases">
        <title>Draft Genome sequence of Marispirochaeta sp. strain JC444.</title>
        <authorList>
            <person name="Shivani Y."/>
            <person name="Subhash Y."/>
            <person name="Sasikala C."/>
            <person name="Ramana C."/>
        </authorList>
    </citation>
    <scope>NUCLEOTIDE SEQUENCE [LARGE SCALE GENOMIC DNA]</scope>
    <source>
        <strain evidence="1 2">JC444</strain>
    </source>
</reference>
<dbReference type="AlphaFoldDB" id="A0A1Y1S349"/>
<evidence type="ECO:0000313" key="1">
    <source>
        <dbReference type="EMBL" id="ORC38402.1"/>
    </source>
</evidence>
<gene>
    <name evidence="1" type="ORF">B4O97_01195</name>
</gene>
<dbReference type="Proteomes" id="UP000192343">
    <property type="component" value="Unassembled WGS sequence"/>
</dbReference>
<comment type="caution">
    <text evidence="1">The sequence shown here is derived from an EMBL/GenBank/DDBJ whole genome shotgun (WGS) entry which is preliminary data.</text>
</comment>
<proteinExistence type="predicted"/>